<reference evidence="1" key="1">
    <citation type="submission" date="2020-11" db="EMBL/GenBank/DDBJ databases">
        <authorList>
            <consortium name="DOE Joint Genome Institute"/>
            <person name="Ahrendt S."/>
            <person name="Riley R."/>
            <person name="Andreopoulos W."/>
            <person name="LaButti K."/>
            <person name="Pangilinan J."/>
            <person name="Ruiz-duenas F.J."/>
            <person name="Barrasa J.M."/>
            <person name="Sanchez-Garcia M."/>
            <person name="Camarero S."/>
            <person name="Miyauchi S."/>
            <person name="Serrano A."/>
            <person name="Linde D."/>
            <person name="Babiker R."/>
            <person name="Drula E."/>
            <person name="Ayuso-Fernandez I."/>
            <person name="Pacheco R."/>
            <person name="Padilla G."/>
            <person name="Ferreira P."/>
            <person name="Barriuso J."/>
            <person name="Kellner H."/>
            <person name="Castanera R."/>
            <person name="Alfaro M."/>
            <person name="Ramirez L."/>
            <person name="Pisabarro A.G."/>
            <person name="Kuo A."/>
            <person name="Tritt A."/>
            <person name="Lipzen A."/>
            <person name="He G."/>
            <person name="Yan M."/>
            <person name="Ng V."/>
            <person name="Cullen D."/>
            <person name="Martin F."/>
            <person name="Rosso M.-N."/>
            <person name="Henrissat B."/>
            <person name="Hibbett D."/>
            <person name="Martinez A.T."/>
            <person name="Grigoriev I.V."/>
        </authorList>
    </citation>
    <scope>NUCLEOTIDE SEQUENCE</scope>
    <source>
        <strain evidence="1">AH 44721</strain>
    </source>
</reference>
<dbReference type="Proteomes" id="UP000724874">
    <property type="component" value="Unassembled WGS sequence"/>
</dbReference>
<keyword evidence="2" id="KW-1185">Reference proteome</keyword>
<sequence>MSPVPVARADIENEAGYEGKREHPVSAFVLNFHEDLENSKDFAKFWQEIGESHVFELSSVELNTKQPLCCQARCLTDRATAVFASRGRDDSAGEMPMVCKVYHPEVQRRHEGLTMEVIYKIAEEDRLKVQHDDHRRNLGIPSMFNHLPKFYFYGDVKGTSTQRARSMVNQNWKGHRTMRIIGMKKLTKITTLNGWDFVKAWLEGVVCHSFLWQNFVEHGDPSLDNLMYDEESGCGVLTDFDLSCFNGNPVSLALTERVLFHSWHFTFFNRSTGLVTRNAIITMKLESFVWILRTYSFSTKTRRVDETLLSTRGGHRLQRLLQREVGFLL</sequence>
<name>A0A9P5THD8_GYMJU</name>
<organism evidence="1 2">
    <name type="scientific">Gymnopilus junonius</name>
    <name type="common">Spectacular rustgill mushroom</name>
    <name type="synonym">Gymnopilus spectabilis subsp. junonius</name>
    <dbReference type="NCBI Taxonomy" id="109634"/>
    <lineage>
        <taxon>Eukaryota</taxon>
        <taxon>Fungi</taxon>
        <taxon>Dikarya</taxon>
        <taxon>Basidiomycota</taxon>
        <taxon>Agaricomycotina</taxon>
        <taxon>Agaricomycetes</taxon>
        <taxon>Agaricomycetidae</taxon>
        <taxon>Agaricales</taxon>
        <taxon>Agaricineae</taxon>
        <taxon>Hymenogastraceae</taxon>
        <taxon>Gymnopilus</taxon>
    </lineage>
</organism>
<dbReference type="OrthoDB" id="5569250at2759"/>
<comment type="caution">
    <text evidence="1">The sequence shown here is derived from an EMBL/GenBank/DDBJ whole genome shotgun (WGS) entry which is preliminary data.</text>
</comment>
<evidence type="ECO:0000313" key="1">
    <source>
        <dbReference type="EMBL" id="KAF8881298.1"/>
    </source>
</evidence>
<protein>
    <submittedName>
        <fullName evidence="1">Uncharacterized protein</fullName>
    </submittedName>
</protein>
<dbReference type="InterPro" id="IPR011009">
    <property type="entry name" value="Kinase-like_dom_sf"/>
</dbReference>
<dbReference type="EMBL" id="JADNYJ010000133">
    <property type="protein sequence ID" value="KAF8881298.1"/>
    <property type="molecule type" value="Genomic_DNA"/>
</dbReference>
<gene>
    <name evidence="1" type="ORF">CPB84DRAFT_254753</name>
</gene>
<dbReference type="AlphaFoldDB" id="A0A9P5THD8"/>
<proteinExistence type="predicted"/>
<accession>A0A9P5THD8</accession>
<evidence type="ECO:0000313" key="2">
    <source>
        <dbReference type="Proteomes" id="UP000724874"/>
    </source>
</evidence>
<dbReference type="SUPFAM" id="SSF56112">
    <property type="entry name" value="Protein kinase-like (PK-like)"/>
    <property type="match status" value="1"/>
</dbReference>